<evidence type="ECO:0000313" key="2">
    <source>
        <dbReference type="EMBL" id="KAK2833677.1"/>
    </source>
</evidence>
<comment type="caution">
    <text evidence="2">The sequence shown here is derived from an EMBL/GenBank/DDBJ whole genome shotgun (WGS) entry which is preliminary data.</text>
</comment>
<dbReference type="Proteomes" id="UP001187415">
    <property type="component" value="Unassembled WGS sequence"/>
</dbReference>
<dbReference type="AlphaFoldDB" id="A0AA88SHH3"/>
<proteinExistence type="predicted"/>
<accession>A0AA88SHH3</accession>
<sequence length="124" mass="13276">MRPHGPEFRGLMHPSTKPANEKLTSGLCDRGGVSVLRSGRRTTCTGPVRRVDTLTGCRTVGRSDNHTEAFYPPGFSSLYLTENSSHGAGIPVPGSDLQASVRVDNGSLCEEVPKVPLDPSVCRQ</sequence>
<evidence type="ECO:0000256" key="1">
    <source>
        <dbReference type="SAM" id="MobiDB-lite"/>
    </source>
</evidence>
<keyword evidence="3" id="KW-1185">Reference proteome</keyword>
<organism evidence="2 3">
    <name type="scientific">Channa striata</name>
    <name type="common">Snakehead murrel</name>
    <name type="synonym">Ophicephalus striatus</name>
    <dbReference type="NCBI Taxonomy" id="64152"/>
    <lineage>
        <taxon>Eukaryota</taxon>
        <taxon>Metazoa</taxon>
        <taxon>Chordata</taxon>
        <taxon>Craniata</taxon>
        <taxon>Vertebrata</taxon>
        <taxon>Euteleostomi</taxon>
        <taxon>Actinopterygii</taxon>
        <taxon>Neopterygii</taxon>
        <taxon>Teleostei</taxon>
        <taxon>Neoteleostei</taxon>
        <taxon>Acanthomorphata</taxon>
        <taxon>Anabantaria</taxon>
        <taxon>Anabantiformes</taxon>
        <taxon>Channoidei</taxon>
        <taxon>Channidae</taxon>
        <taxon>Channa</taxon>
    </lineage>
</organism>
<name>A0AA88SHH3_CHASR</name>
<reference evidence="2" key="1">
    <citation type="submission" date="2023-07" db="EMBL/GenBank/DDBJ databases">
        <title>Chromosome-level Genome Assembly of Striped Snakehead (Channa striata).</title>
        <authorList>
            <person name="Liu H."/>
        </authorList>
    </citation>
    <scope>NUCLEOTIDE SEQUENCE</scope>
    <source>
        <strain evidence="2">Gz</strain>
        <tissue evidence="2">Muscle</tissue>
    </source>
</reference>
<evidence type="ECO:0000313" key="3">
    <source>
        <dbReference type="Proteomes" id="UP001187415"/>
    </source>
</evidence>
<feature type="region of interest" description="Disordered" evidence="1">
    <location>
        <begin position="1"/>
        <end position="26"/>
    </location>
</feature>
<dbReference type="EMBL" id="JAUPFM010000013">
    <property type="protein sequence ID" value="KAK2833677.1"/>
    <property type="molecule type" value="Genomic_DNA"/>
</dbReference>
<gene>
    <name evidence="2" type="ORF">Q5P01_017566</name>
</gene>
<protein>
    <submittedName>
        <fullName evidence="2">Uncharacterized protein</fullName>
    </submittedName>
</protein>